<dbReference type="GO" id="GO:0009706">
    <property type="term" value="C:chloroplast inner membrane"/>
    <property type="evidence" value="ECO:0007669"/>
    <property type="project" value="TreeGrafter"/>
</dbReference>
<dbReference type="Pfam" id="PF02470">
    <property type="entry name" value="MlaD"/>
    <property type="match status" value="1"/>
</dbReference>
<dbReference type="InterPro" id="IPR039342">
    <property type="entry name" value="TGD2-like"/>
</dbReference>
<feature type="transmembrane region" description="Helical" evidence="1">
    <location>
        <begin position="16"/>
        <end position="33"/>
    </location>
</feature>
<name>A0A1G4NYN7_9FLOR</name>
<geneLocation type="chloroplast" evidence="3"/>
<keyword evidence="3" id="KW-0150">Chloroplast</keyword>
<dbReference type="PANTHER" id="PTHR34675:SF1">
    <property type="entry name" value="PROTEIN TRIGALACTOSYLDIACYLGLYCEROL 2, CHLOROPLASTIC"/>
    <property type="match status" value="1"/>
</dbReference>
<dbReference type="RefSeq" id="YP_009315300.1">
    <property type="nucleotide sequence ID" value="NC_031666.1"/>
</dbReference>
<reference evidence="3" key="2">
    <citation type="submission" date="2016-10" db="EMBL/GenBank/DDBJ databases">
        <authorList>
            <person name="de Groot N.N."/>
        </authorList>
    </citation>
    <scope>NUCLEOTIDE SEQUENCE</scope>
    <source>
        <strain evidence="3">J.0255</strain>
    </source>
</reference>
<accession>A0A1G4NYN7</accession>
<dbReference type="GO" id="GO:0005319">
    <property type="term" value="F:lipid transporter activity"/>
    <property type="evidence" value="ECO:0007669"/>
    <property type="project" value="TreeGrafter"/>
</dbReference>
<dbReference type="GeneID" id="29998135"/>
<keyword evidence="1" id="KW-1133">Transmembrane helix</keyword>
<keyword evidence="1" id="KW-0472">Membrane</keyword>
<evidence type="ECO:0000313" key="3">
    <source>
        <dbReference type="EMBL" id="SCW23755.1"/>
    </source>
</evidence>
<dbReference type="EMBL" id="LT622875">
    <property type="protein sequence ID" value="SCW23755.1"/>
    <property type="molecule type" value="Genomic_DNA"/>
</dbReference>
<dbReference type="InterPro" id="IPR003399">
    <property type="entry name" value="Mce/MlaD"/>
</dbReference>
<dbReference type="GO" id="GO:0005543">
    <property type="term" value="F:phospholipid binding"/>
    <property type="evidence" value="ECO:0007669"/>
    <property type="project" value="TreeGrafter"/>
</dbReference>
<keyword evidence="3" id="KW-0934">Plastid</keyword>
<proteinExistence type="predicted"/>
<organism evidence="3">
    <name type="scientific">Yamadaella caenomyce</name>
    <dbReference type="NCBI Taxonomy" id="259029"/>
    <lineage>
        <taxon>Eukaryota</taxon>
        <taxon>Rhodophyta</taxon>
        <taxon>Florideophyceae</taxon>
        <taxon>Nemaliophycidae</taxon>
        <taxon>Nemaliales</taxon>
        <taxon>Liagoraceae</taxon>
        <taxon>Yamadaella</taxon>
    </lineage>
</organism>
<gene>
    <name evidence="3" type="primary">ycf22</name>
    <name evidence="3" type="ORF">J0255_68</name>
</gene>
<evidence type="ECO:0000259" key="2">
    <source>
        <dbReference type="Pfam" id="PF02470"/>
    </source>
</evidence>
<evidence type="ECO:0000256" key="1">
    <source>
        <dbReference type="SAM" id="Phobius"/>
    </source>
</evidence>
<keyword evidence="1" id="KW-0812">Transmembrane</keyword>
<dbReference type="PANTHER" id="PTHR34675">
    <property type="entry name" value="PROTEIN TRIGALACTOSYLDIACYLGLYCEROL 2, CHLOROPLASTIC"/>
    <property type="match status" value="1"/>
</dbReference>
<protein>
    <recommendedName>
        <fullName evidence="2">Mce/MlaD domain-containing protein</fullName>
    </recommendedName>
</protein>
<reference evidence="3" key="1">
    <citation type="submission" date="2016-10" db="EMBL/GenBank/DDBJ databases">
        <title>Chloroplast genomes as a tool to resolve red algal phylogenies: a case study in the Nemaliales.</title>
        <authorList>
            <person name="Costa J.F."/>
            <person name="Lin S.M."/>
            <person name="Macaya E.C."/>
            <person name="Fernandez-Garcia C."/>
            <person name="Verbruggen H."/>
        </authorList>
    </citation>
    <scope>NUCLEOTIDE SEQUENCE</scope>
    <source>
        <strain evidence="3">J.0255</strain>
    </source>
</reference>
<sequence>MTKSVSSTTIFRLRKVMFLFFMLFFAMTSWLVINRPDMKNSYSVFVEFDNAYGIKPGTPVRLRGLDIGSVVNIDMNLHSVLVLIRINSSSSVIPKRSLVETTQTGLLNDCVIDIIPQEYIKSRIIGMTNPLSHLCRDDKIVCHLSYLEGDRGLNYDDLVRATTRISQRFDDPRFFNLFYVFLTNSIRITDNMINTMAEIADSVLFLTK</sequence>
<feature type="domain" description="Mce/MlaD" evidence="2">
    <location>
        <begin position="41"/>
        <end position="116"/>
    </location>
</feature>
<dbReference type="AlphaFoldDB" id="A0A1G4NYN7"/>